<evidence type="ECO:0000259" key="3">
    <source>
        <dbReference type="PROSITE" id="PS51371"/>
    </source>
</evidence>
<dbReference type="InterPro" id="IPR046342">
    <property type="entry name" value="CBS_dom_sf"/>
</dbReference>
<reference evidence="4 5" key="1">
    <citation type="submission" date="2019-03" db="EMBL/GenBank/DDBJ databases">
        <authorList>
            <person name="Sebastian G."/>
            <person name="Baumann P."/>
            <person name="Ruckert C."/>
            <person name="Kalinowski J."/>
            <person name="Nebel B."/>
            <person name="Takors R."/>
            <person name="Blombach B."/>
        </authorList>
    </citation>
    <scope>NUCLEOTIDE SEQUENCE [LARGE SCALE GENOMIC DNA]</scope>
    <source>
        <strain evidence="4 5">DSM 1084</strain>
    </source>
</reference>
<dbReference type="PANTHER" id="PTHR43080">
    <property type="entry name" value="CBS DOMAIN-CONTAINING PROTEIN CBSX3, MITOCHONDRIAL"/>
    <property type="match status" value="1"/>
</dbReference>
<dbReference type="InterPro" id="IPR051257">
    <property type="entry name" value="Diverse_CBS-Domain"/>
</dbReference>
<evidence type="ECO:0000256" key="2">
    <source>
        <dbReference type="PROSITE-ProRule" id="PRU00703"/>
    </source>
</evidence>
<sequence>MKVSDILRVKGNALYTVTPEDSLADAVKLMDEKDIGSLVVMSNGLVVGMLTFREVIKTLVKNGGQLGTTTVYRAMDPGPLTCTMATEMDEVRRMMLDRHARYMPVIENRMLMGVISFYDVAKAVVDAQNFENKMLKAYIRDWPEEESEGKNEPNFP</sequence>
<dbReference type="Proteomes" id="UP000293912">
    <property type="component" value="Chromosome"/>
</dbReference>
<keyword evidence="1 2" id="KW-0129">CBS domain</keyword>
<protein>
    <submittedName>
        <fullName evidence="4">CBS domain protein</fullName>
    </submittedName>
</protein>
<dbReference type="KEGG" id="hpse:HPF_17045"/>
<evidence type="ECO:0000256" key="1">
    <source>
        <dbReference type="ARBA" id="ARBA00023122"/>
    </source>
</evidence>
<organism evidence="4 5">
    <name type="scientific">Hydrogenophaga pseudoflava</name>
    <name type="common">Pseudomonas carboxydoflava</name>
    <dbReference type="NCBI Taxonomy" id="47421"/>
    <lineage>
        <taxon>Bacteria</taxon>
        <taxon>Pseudomonadati</taxon>
        <taxon>Pseudomonadota</taxon>
        <taxon>Betaproteobacteria</taxon>
        <taxon>Burkholderiales</taxon>
        <taxon>Comamonadaceae</taxon>
        <taxon>Hydrogenophaga</taxon>
    </lineage>
</organism>
<dbReference type="AlphaFoldDB" id="A0A4V1ABW7"/>
<proteinExistence type="predicted"/>
<dbReference type="Gene3D" id="3.10.580.10">
    <property type="entry name" value="CBS-domain"/>
    <property type="match status" value="1"/>
</dbReference>
<accession>A0A4V1ABW7</accession>
<dbReference type="EMBL" id="CP037867">
    <property type="protein sequence ID" value="QBM29403.1"/>
    <property type="molecule type" value="Genomic_DNA"/>
</dbReference>
<dbReference type="PANTHER" id="PTHR43080:SF2">
    <property type="entry name" value="CBS DOMAIN-CONTAINING PROTEIN"/>
    <property type="match status" value="1"/>
</dbReference>
<feature type="domain" description="CBS" evidence="3">
    <location>
        <begin position="6"/>
        <end position="66"/>
    </location>
</feature>
<dbReference type="SUPFAM" id="SSF54631">
    <property type="entry name" value="CBS-domain pair"/>
    <property type="match status" value="1"/>
</dbReference>
<dbReference type="InterPro" id="IPR000644">
    <property type="entry name" value="CBS_dom"/>
</dbReference>
<dbReference type="SMART" id="SM00116">
    <property type="entry name" value="CBS"/>
    <property type="match status" value="2"/>
</dbReference>
<feature type="domain" description="CBS" evidence="3">
    <location>
        <begin position="75"/>
        <end position="134"/>
    </location>
</feature>
<dbReference type="RefSeq" id="WP_066155932.1">
    <property type="nucleotide sequence ID" value="NZ_CP037867.1"/>
</dbReference>
<dbReference type="PROSITE" id="PS51371">
    <property type="entry name" value="CBS"/>
    <property type="match status" value="2"/>
</dbReference>
<keyword evidence="5" id="KW-1185">Reference proteome</keyword>
<gene>
    <name evidence="4" type="ORF">HPF_17045</name>
</gene>
<evidence type="ECO:0000313" key="5">
    <source>
        <dbReference type="Proteomes" id="UP000293912"/>
    </source>
</evidence>
<name>A0A4V1ABW7_HYDPS</name>
<evidence type="ECO:0000313" key="4">
    <source>
        <dbReference type="EMBL" id="QBM29403.1"/>
    </source>
</evidence>
<dbReference type="Pfam" id="PF00571">
    <property type="entry name" value="CBS"/>
    <property type="match status" value="2"/>
</dbReference>